<gene>
    <name evidence="2" type="ORF">WUBG_03852</name>
</gene>
<dbReference type="SUPFAM" id="SSF48403">
    <property type="entry name" value="Ankyrin repeat"/>
    <property type="match status" value="1"/>
</dbReference>
<dbReference type="AlphaFoldDB" id="J9FD05"/>
<evidence type="ECO:0000313" key="2">
    <source>
        <dbReference type="EMBL" id="EJW85239.1"/>
    </source>
</evidence>
<reference evidence="3" key="1">
    <citation type="submission" date="2012-08" db="EMBL/GenBank/DDBJ databases">
        <title>The Genome Sequence of Wuchereria bancrofti.</title>
        <authorList>
            <person name="Nutman T.B."/>
            <person name="Fink D.L."/>
            <person name="Russ C."/>
            <person name="Young S."/>
            <person name="Zeng Q."/>
            <person name="Koehrsen M."/>
            <person name="Alvarado L."/>
            <person name="Berlin A."/>
            <person name="Chapman S.B."/>
            <person name="Chen Z."/>
            <person name="Freedman E."/>
            <person name="Gellesch M."/>
            <person name="Goldberg J."/>
            <person name="Griggs A."/>
            <person name="Gujja S."/>
            <person name="Heilman E.R."/>
            <person name="Heiman D."/>
            <person name="Hepburn T."/>
            <person name="Howarth C."/>
            <person name="Jen D."/>
            <person name="Larson L."/>
            <person name="Lewis B."/>
            <person name="Mehta T."/>
            <person name="Park D."/>
            <person name="Pearson M."/>
            <person name="Roberts A."/>
            <person name="Saif S."/>
            <person name="Shea T."/>
            <person name="Shenoy N."/>
            <person name="Sisk P."/>
            <person name="Stolte C."/>
            <person name="Sykes S."/>
            <person name="Walk T."/>
            <person name="White J."/>
            <person name="Yandava C."/>
            <person name="Haas B."/>
            <person name="Henn M.R."/>
            <person name="Nusbaum C."/>
            <person name="Birren B."/>
        </authorList>
    </citation>
    <scope>NUCLEOTIDE SEQUENCE [LARGE SCALE GENOMIC DNA]</scope>
    <source>
        <strain evidence="3">NA</strain>
    </source>
</reference>
<dbReference type="InterPro" id="IPR036770">
    <property type="entry name" value="Ankyrin_rpt-contain_sf"/>
</dbReference>
<name>J9FD05_WUCBA</name>
<dbReference type="InterPro" id="IPR052452">
    <property type="entry name" value="Ankyrin-MYND_dom_contain_2"/>
</dbReference>
<keyword evidence="1" id="KW-0040">ANK repeat</keyword>
<dbReference type="Pfam" id="PF12796">
    <property type="entry name" value="Ank_2"/>
    <property type="match status" value="1"/>
</dbReference>
<accession>J9FD05</accession>
<dbReference type="InterPro" id="IPR002110">
    <property type="entry name" value="Ankyrin_rpt"/>
</dbReference>
<sequence length="80" mass="8507">MSLLDQASWSGLEDVVRFLLANGIDPNNSTHDSGYKSLMFAAIAGHQGICQLLLDYGAHVYSTNAIGKTAAEMAAFVGLF</sequence>
<proteinExistence type="predicted"/>
<dbReference type="PROSITE" id="PS50088">
    <property type="entry name" value="ANK_REPEAT"/>
    <property type="match status" value="1"/>
</dbReference>
<organism evidence="2 3">
    <name type="scientific">Wuchereria bancrofti</name>
    <dbReference type="NCBI Taxonomy" id="6293"/>
    <lineage>
        <taxon>Eukaryota</taxon>
        <taxon>Metazoa</taxon>
        <taxon>Ecdysozoa</taxon>
        <taxon>Nematoda</taxon>
        <taxon>Chromadorea</taxon>
        <taxon>Rhabditida</taxon>
        <taxon>Spirurina</taxon>
        <taxon>Spiruromorpha</taxon>
        <taxon>Filarioidea</taxon>
        <taxon>Onchocercidae</taxon>
        <taxon>Wuchereria</taxon>
    </lineage>
</organism>
<feature type="non-terminal residue" evidence="2">
    <location>
        <position position="80"/>
    </location>
</feature>
<dbReference type="Proteomes" id="UP000004810">
    <property type="component" value="Unassembled WGS sequence"/>
</dbReference>
<protein>
    <submittedName>
        <fullName evidence="2">Uncharacterized protein</fullName>
    </submittedName>
</protein>
<dbReference type="EMBL" id="ADBV01001244">
    <property type="protein sequence ID" value="EJW85239.1"/>
    <property type="molecule type" value="Genomic_DNA"/>
</dbReference>
<dbReference type="PANTHER" id="PTHR24150:SF8">
    <property type="entry name" value="ANKYRIN REPEAT AND MYND DOMAIN-CONTAINING PROTEIN 2"/>
    <property type="match status" value="1"/>
</dbReference>
<dbReference type="PANTHER" id="PTHR24150">
    <property type="entry name" value="ANKYRIN REPEAT AND MYND DOMAIN-CONTAINING PROTEIN 2"/>
    <property type="match status" value="1"/>
</dbReference>
<dbReference type="Gene3D" id="1.25.40.20">
    <property type="entry name" value="Ankyrin repeat-containing domain"/>
    <property type="match status" value="1"/>
</dbReference>
<comment type="caution">
    <text evidence="2">The sequence shown here is derived from an EMBL/GenBank/DDBJ whole genome shotgun (WGS) entry which is preliminary data.</text>
</comment>
<feature type="repeat" description="ANK" evidence="1">
    <location>
        <begin position="33"/>
        <end position="65"/>
    </location>
</feature>
<evidence type="ECO:0000256" key="1">
    <source>
        <dbReference type="PROSITE-ProRule" id="PRU00023"/>
    </source>
</evidence>
<evidence type="ECO:0000313" key="3">
    <source>
        <dbReference type="Proteomes" id="UP000004810"/>
    </source>
</evidence>